<dbReference type="Proteomes" id="UP001187192">
    <property type="component" value="Unassembled WGS sequence"/>
</dbReference>
<proteinExistence type="predicted"/>
<evidence type="ECO:0000256" key="1">
    <source>
        <dbReference type="SAM" id="MobiDB-lite"/>
    </source>
</evidence>
<name>A0AA87Z3P2_FICCA</name>
<reference evidence="2" key="1">
    <citation type="submission" date="2023-07" db="EMBL/GenBank/DDBJ databases">
        <title>draft genome sequence of fig (Ficus carica).</title>
        <authorList>
            <person name="Takahashi T."/>
            <person name="Nishimura K."/>
        </authorList>
    </citation>
    <scope>NUCLEOTIDE SEQUENCE</scope>
</reference>
<accession>A0AA87Z3P2</accession>
<comment type="caution">
    <text evidence="2">The sequence shown here is derived from an EMBL/GenBank/DDBJ whole genome shotgun (WGS) entry which is preliminary data.</text>
</comment>
<sequence length="67" mass="7705">MRTPLTPEVLCLRAWRTSFMYAFWTISLRNSPPMTHRVESPAPKREGKQKRESEKGTKSKVSALVLS</sequence>
<dbReference type="EMBL" id="BTGU01001774">
    <property type="protein sequence ID" value="GMN29107.1"/>
    <property type="molecule type" value="Genomic_DNA"/>
</dbReference>
<feature type="region of interest" description="Disordered" evidence="1">
    <location>
        <begin position="32"/>
        <end position="67"/>
    </location>
</feature>
<organism evidence="2 3">
    <name type="scientific">Ficus carica</name>
    <name type="common">Common fig</name>
    <dbReference type="NCBI Taxonomy" id="3494"/>
    <lineage>
        <taxon>Eukaryota</taxon>
        <taxon>Viridiplantae</taxon>
        <taxon>Streptophyta</taxon>
        <taxon>Embryophyta</taxon>
        <taxon>Tracheophyta</taxon>
        <taxon>Spermatophyta</taxon>
        <taxon>Magnoliopsida</taxon>
        <taxon>eudicotyledons</taxon>
        <taxon>Gunneridae</taxon>
        <taxon>Pentapetalae</taxon>
        <taxon>rosids</taxon>
        <taxon>fabids</taxon>
        <taxon>Rosales</taxon>
        <taxon>Moraceae</taxon>
        <taxon>Ficeae</taxon>
        <taxon>Ficus</taxon>
    </lineage>
</organism>
<evidence type="ECO:0000313" key="3">
    <source>
        <dbReference type="Proteomes" id="UP001187192"/>
    </source>
</evidence>
<dbReference type="AlphaFoldDB" id="A0AA87Z3P2"/>
<protein>
    <submittedName>
        <fullName evidence="2">Uncharacterized protein</fullName>
    </submittedName>
</protein>
<feature type="compositionally biased region" description="Basic and acidic residues" evidence="1">
    <location>
        <begin position="36"/>
        <end position="57"/>
    </location>
</feature>
<evidence type="ECO:0000313" key="2">
    <source>
        <dbReference type="EMBL" id="GMN29107.1"/>
    </source>
</evidence>
<keyword evidence="3" id="KW-1185">Reference proteome</keyword>
<gene>
    <name evidence="2" type="ORF">TIFTF001_041267</name>
</gene>